<dbReference type="InterPro" id="IPR036291">
    <property type="entry name" value="NAD(P)-bd_dom_sf"/>
</dbReference>
<reference evidence="7" key="1">
    <citation type="submission" date="2011-02" db="EMBL/GenBank/DDBJ databases">
        <title>Complete sequence of Methanobacterium sp. AL-21.</title>
        <authorList>
            <consortium name="US DOE Joint Genome Institute"/>
            <person name="Lucas S."/>
            <person name="Copeland A."/>
            <person name="Lapidus A."/>
            <person name="Cheng J.-F."/>
            <person name="Goodwin L."/>
            <person name="Pitluck S."/>
            <person name="Chertkov O."/>
            <person name="Detter J.C."/>
            <person name="Han C."/>
            <person name="Tapia R."/>
            <person name="Land M."/>
            <person name="Hauser L."/>
            <person name="Kyrpides N."/>
            <person name="Ivanova N."/>
            <person name="Mikhailova N."/>
            <person name="Pagani I."/>
            <person name="Cadillo-Quiroz H."/>
            <person name="Imachi H."/>
            <person name="Zinder S."/>
            <person name="Liu W."/>
            <person name="Woyke T."/>
        </authorList>
    </citation>
    <scope>NUCLEOTIDE SEQUENCE [LARGE SCALE GENOMIC DNA]</scope>
    <source>
        <strain evidence="7">AL-21</strain>
    </source>
</reference>
<sequence>MKDRIFITGATGFLGTHIAERMIKKPNTSLILLVRGNNYDEAVKHLSRSWWESKTLMNELKEINTPNSKIMILQGDVTQDLLGLTPENFRYLVENVTHVVHAAADLRLNSSIEDLRRINLQGTQNMIRMALKAKNYLLKKFSHISTAYVAGKRKGLIEEDSLSGKSGFKSNYEQSKFEAEEVVRKADLPFVILRPGMIVGDSTTGYIKTFNTIYSLIRLYMNGLRFFPVSKNLKINMVPVDYVADAVCIITLNEDSNTKTFHLTGPYKNSPTVEELVSLVKTWASENLDLKLPKPLYIPLSPMLHLAERFLNTDHGMGKVLHELEPYMKEDRIFDSKNTELIMGEYPLNWVDYLPKLLEFASYYGFFHRSTRTVHEQIIYRLNRSLQVDYYDIVEGDYLKLTAPNFKDQVSKVLNGLLAMGIKKGDRVAIAGFNSSRYLSLDVAIGLLGAVNVPIYYTSPVNEINEILQDCDASIIFLGTPELLNSSNKINIPVVSFYRDHDSHSKIVSWSEFLNPETDVLIEDLAEIITPVDFNDTATIRYTSGTTGKPAGVRFSHGNLRWMAEFIASIPPWSDRTSNIKYLSFLPMNHVVEGILGTYSPYYAPASLELYFLENFHELEGALPKVRPTIFFSVPRFYEKIWSKLHRKWLGDMYLNTTRRGLKHVYGKILKRVLLKMAGLDECAQLIVGSAPISEDLLRAFHELGIEIHNAYGLTEAPLLTINRLGSNVIGTVGTPLPKTHISTTEDGEIIVKGPQLTSGYYNNNQKNKHHFNEGWFKTGDYGHLTKNGNLVITGRKKEMIVNSYGKSIRPLKVEGKLKLIEGVSEVMLVGDQKPYSIAMIWMTETFDPAQFKIDLKKINQNLSNPEKIRKWMVMKDELSIEHGDITANLKLKRQNILKKYETSVNMIYHKSWNELLKQNPEIVFYGDDGEDHGH</sequence>
<feature type="domain" description="Thioester reductase (TE)" evidence="5">
    <location>
        <begin position="7"/>
        <end position="247"/>
    </location>
</feature>
<reference evidence="6 7" key="2">
    <citation type="journal article" date="2014" name="Int. J. Syst. Evol. Microbiol.">
        <title>Methanobacterium paludis sp. nov. and a novel strain of Methanobacterium lacus isolated from northern peatlands.</title>
        <authorList>
            <person name="Cadillo-Quiroz H."/>
            <person name="Brauer S.L."/>
            <person name="Goodson N."/>
            <person name="Yavitt J.B."/>
            <person name="Zinder S.H."/>
        </authorList>
    </citation>
    <scope>NUCLEOTIDE SEQUENCE [LARGE SCALE GENOMIC DNA]</scope>
    <source>
        <strain evidence="6 7">AL-21</strain>
    </source>
</reference>
<dbReference type="OrthoDB" id="70225at2157"/>
<dbReference type="KEGG" id="mel:Metbo_0278"/>
<evidence type="ECO:0000313" key="6">
    <source>
        <dbReference type="EMBL" id="ADZ08530.1"/>
    </source>
</evidence>
<feature type="domain" description="AMP-dependent synthetase/ligase" evidence="4">
    <location>
        <begin position="396"/>
        <end position="762"/>
    </location>
</feature>
<dbReference type="InterPro" id="IPR000873">
    <property type="entry name" value="AMP-dep_synth/lig_dom"/>
</dbReference>
<evidence type="ECO:0000259" key="5">
    <source>
        <dbReference type="Pfam" id="PF07993"/>
    </source>
</evidence>
<evidence type="ECO:0000313" key="7">
    <source>
        <dbReference type="Proteomes" id="UP000007490"/>
    </source>
</evidence>
<keyword evidence="1 6" id="KW-0436">Ligase</keyword>
<organism evidence="6 7">
    <name type="scientific">Methanobacterium lacus (strain AL-21)</name>
    <dbReference type="NCBI Taxonomy" id="877455"/>
    <lineage>
        <taxon>Archaea</taxon>
        <taxon>Methanobacteriati</taxon>
        <taxon>Methanobacteriota</taxon>
        <taxon>Methanomada group</taxon>
        <taxon>Methanobacteria</taxon>
        <taxon>Methanobacteriales</taxon>
        <taxon>Methanobacteriaceae</taxon>
        <taxon>Methanobacterium</taxon>
    </lineage>
</organism>
<dbReference type="PANTHER" id="PTHR43272:SF32">
    <property type="entry name" value="AMP-DEPENDENT SYNTHETASE_LIGASE DOMAIN-CONTAINING PROTEIN"/>
    <property type="match status" value="1"/>
</dbReference>
<dbReference type="GO" id="GO:0016020">
    <property type="term" value="C:membrane"/>
    <property type="evidence" value="ECO:0007669"/>
    <property type="project" value="TreeGrafter"/>
</dbReference>
<dbReference type="CDD" id="cd05263">
    <property type="entry name" value="MupV_like_SDR_e"/>
    <property type="match status" value="1"/>
</dbReference>
<dbReference type="Pfam" id="PF00501">
    <property type="entry name" value="AMP-binding"/>
    <property type="match status" value="1"/>
</dbReference>
<dbReference type="GeneID" id="10276710"/>
<evidence type="ECO:0000259" key="4">
    <source>
        <dbReference type="Pfam" id="PF00501"/>
    </source>
</evidence>
<dbReference type="STRING" id="877455.Metbo_0278"/>
<evidence type="ECO:0000256" key="3">
    <source>
        <dbReference type="ARBA" id="ARBA00023098"/>
    </source>
</evidence>
<dbReference type="EMBL" id="CP002551">
    <property type="protein sequence ID" value="ADZ08530.1"/>
    <property type="molecule type" value="Genomic_DNA"/>
</dbReference>
<dbReference type="HOGENOM" id="CLU_308743_0_0_2"/>
<dbReference type="SUPFAM" id="SSF51735">
    <property type="entry name" value="NAD(P)-binding Rossmann-fold domains"/>
    <property type="match status" value="1"/>
</dbReference>
<dbReference type="Gene3D" id="3.40.50.12780">
    <property type="entry name" value="N-terminal domain of ligase-like"/>
    <property type="match status" value="1"/>
</dbReference>
<dbReference type="PANTHER" id="PTHR43272">
    <property type="entry name" value="LONG-CHAIN-FATTY-ACID--COA LIGASE"/>
    <property type="match status" value="1"/>
</dbReference>
<dbReference type="GO" id="GO:0004467">
    <property type="term" value="F:long-chain fatty acid-CoA ligase activity"/>
    <property type="evidence" value="ECO:0007669"/>
    <property type="project" value="UniProtKB-EC"/>
</dbReference>
<evidence type="ECO:0000256" key="2">
    <source>
        <dbReference type="ARBA" id="ARBA00022832"/>
    </source>
</evidence>
<dbReference type="InterPro" id="IPR013120">
    <property type="entry name" value="FAR_NAD-bd"/>
</dbReference>
<proteinExistence type="predicted"/>
<dbReference type="eggNOG" id="arCOG04199">
    <property type="taxonomic scope" value="Archaea"/>
</dbReference>
<dbReference type="AlphaFoldDB" id="F0T8B8"/>
<name>F0T8B8_METLA</name>
<dbReference type="Gene3D" id="3.40.50.720">
    <property type="entry name" value="NAD(P)-binding Rossmann-like Domain"/>
    <property type="match status" value="1"/>
</dbReference>
<keyword evidence="2" id="KW-0276">Fatty acid metabolism</keyword>
<dbReference type="Pfam" id="PF23562">
    <property type="entry name" value="AMP-binding_C_3"/>
    <property type="match status" value="1"/>
</dbReference>
<keyword evidence="3" id="KW-0443">Lipid metabolism</keyword>
<dbReference type="RefSeq" id="WP_013643881.1">
    <property type="nucleotide sequence ID" value="NC_015216.1"/>
</dbReference>
<dbReference type="Proteomes" id="UP000007490">
    <property type="component" value="Chromosome"/>
</dbReference>
<dbReference type="SUPFAM" id="SSF56801">
    <property type="entry name" value="Acetyl-CoA synthetase-like"/>
    <property type="match status" value="1"/>
</dbReference>
<dbReference type="EC" id="6.2.1.3" evidence="6"/>
<gene>
    <name evidence="6" type="ordered locus">Metbo_0278</name>
</gene>
<protein>
    <submittedName>
        <fullName evidence="6">Long-chain-fatty-acid--CoA ligase</fullName>
        <ecNumber evidence="6">6.2.1.3</ecNumber>
    </submittedName>
</protein>
<evidence type="ECO:0000256" key="1">
    <source>
        <dbReference type="ARBA" id="ARBA00022598"/>
    </source>
</evidence>
<dbReference type="Pfam" id="PF07993">
    <property type="entry name" value="NAD_binding_4"/>
    <property type="match status" value="1"/>
</dbReference>
<dbReference type="eggNOG" id="arCOG01369">
    <property type="taxonomic scope" value="Archaea"/>
</dbReference>
<dbReference type="InterPro" id="IPR042099">
    <property type="entry name" value="ANL_N_sf"/>
</dbReference>
<keyword evidence="7" id="KW-1185">Reference proteome</keyword>
<accession>F0T8B8</accession>